<feature type="compositionally biased region" description="Polar residues" evidence="1">
    <location>
        <begin position="907"/>
        <end position="918"/>
    </location>
</feature>
<feature type="region of interest" description="Disordered" evidence="1">
    <location>
        <begin position="172"/>
        <end position="265"/>
    </location>
</feature>
<reference evidence="2" key="2">
    <citation type="submission" date="2025-09" db="UniProtKB">
        <authorList>
            <consortium name="Ensembl"/>
        </authorList>
    </citation>
    <scope>IDENTIFICATION</scope>
</reference>
<feature type="compositionally biased region" description="Low complexity" evidence="1">
    <location>
        <begin position="517"/>
        <end position="526"/>
    </location>
</feature>
<dbReference type="GO" id="GO:0008584">
    <property type="term" value="P:male gonad development"/>
    <property type="evidence" value="ECO:0007669"/>
    <property type="project" value="Ensembl"/>
</dbReference>
<feature type="compositionally biased region" description="Polar residues" evidence="1">
    <location>
        <begin position="240"/>
        <end position="253"/>
    </location>
</feature>
<dbReference type="GO" id="GO:0005813">
    <property type="term" value="C:centrosome"/>
    <property type="evidence" value="ECO:0007669"/>
    <property type="project" value="Ensembl"/>
</dbReference>
<dbReference type="GO" id="GO:0005794">
    <property type="term" value="C:Golgi apparatus"/>
    <property type="evidence" value="ECO:0007669"/>
    <property type="project" value="Ensembl"/>
</dbReference>
<feature type="compositionally biased region" description="Polar residues" evidence="1">
    <location>
        <begin position="365"/>
        <end position="381"/>
    </location>
</feature>
<dbReference type="PANTHER" id="PTHR15275:SF0">
    <property type="entry name" value="MASTERMIND-LIKE DOMAIN-CONTAINING PROTEIN 1"/>
    <property type="match status" value="1"/>
</dbReference>
<keyword evidence="3" id="KW-1185">Reference proteome</keyword>
<feature type="region of interest" description="Disordered" evidence="1">
    <location>
        <begin position="105"/>
        <end position="127"/>
    </location>
</feature>
<organism evidence="2 3">
    <name type="scientific">Sphenodon punctatus</name>
    <name type="common">Tuatara</name>
    <name type="synonym">Hatteria punctata</name>
    <dbReference type="NCBI Taxonomy" id="8508"/>
    <lineage>
        <taxon>Eukaryota</taxon>
        <taxon>Metazoa</taxon>
        <taxon>Chordata</taxon>
        <taxon>Craniata</taxon>
        <taxon>Vertebrata</taxon>
        <taxon>Euteleostomi</taxon>
        <taxon>Lepidosauria</taxon>
        <taxon>Sphenodontia</taxon>
        <taxon>Sphenodontidae</taxon>
        <taxon>Sphenodon</taxon>
    </lineage>
</organism>
<evidence type="ECO:0000313" key="3">
    <source>
        <dbReference type="Proteomes" id="UP000694392"/>
    </source>
</evidence>
<name>A0A8D0HAP4_SPHPU</name>
<dbReference type="Proteomes" id="UP000694392">
    <property type="component" value="Unplaced"/>
</dbReference>
<proteinExistence type="predicted"/>
<dbReference type="GO" id="GO:0016604">
    <property type="term" value="C:nuclear body"/>
    <property type="evidence" value="ECO:0007669"/>
    <property type="project" value="Ensembl"/>
</dbReference>
<feature type="region of interest" description="Disordered" evidence="1">
    <location>
        <begin position="504"/>
        <end position="526"/>
    </location>
</feature>
<dbReference type="GO" id="GO:0006357">
    <property type="term" value="P:regulation of transcription by RNA polymerase II"/>
    <property type="evidence" value="ECO:0007669"/>
    <property type="project" value="TreeGrafter"/>
</dbReference>
<feature type="region of interest" description="Disordered" evidence="1">
    <location>
        <begin position="279"/>
        <end position="381"/>
    </location>
</feature>
<feature type="compositionally biased region" description="Polar residues" evidence="1">
    <location>
        <begin position="316"/>
        <end position="338"/>
    </location>
</feature>
<accession>A0A8D0HAP4</accession>
<evidence type="ECO:0000313" key="2">
    <source>
        <dbReference type="Ensembl" id="ENSSPUP00000018143.1"/>
    </source>
</evidence>
<dbReference type="OMA" id="FNNAAWV"/>
<feature type="region of interest" description="Disordered" evidence="1">
    <location>
        <begin position="1"/>
        <end position="37"/>
    </location>
</feature>
<feature type="region of interest" description="Disordered" evidence="1">
    <location>
        <begin position="890"/>
        <end position="918"/>
    </location>
</feature>
<evidence type="ECO:0000256" key="1">
    <source>
        <dbReference type="SAM" id="MobiDB-lite"/>
    </source>
</evidence>
<feature type="region of interest" description="Disordered" evidence="1">
    <location>
        <begin position="563"/>
        <end position="582"/>
    </location>
</feature>
<feature type="compositionally biased region" description="Polar residues" evidence="1">
    <location>
        <begin position="281"/>
        <end position="300"/>
    </location>
</feature>
<feature type="compositionally biased region" description="Low complexity" evidence="1">
    <location>
        <begin position="339"/>
        <end position="355"/>
    </location>
</feature>
<feature type="compositionally biased region" description="Polar residues" evidence="1">
    <location>
        <begin position="504"/>
        <end position="516"/>
    </location>
</feature>
<protein>
    <submittedName>
        <fullName evidence="2">Mastermind like domain containing 1</fullName>
    </submittedName>
</protein>
<dbReference type="Ensembl" id="ENSSPUT00000019322.1">
    <property type="protein sequence ID" value="ENSSPUP00000018143.1"/>
    <property type="gene ID" value="ENSSPUG00000014011.1"/>
</dbReference>
<dbReference type="GeneTree" id="ENSGT00730000111366"/>
<dbReference type="AlphaFoldDB" id="A0A8D0HAP4"/>
<sequence>VYRVTQRSSLKIPRNKPTLQGSIKRKLEDDSSPAPSGMPDIIFPSDHKRLCLDDVTLAMGQGTNPNVSCPEMQHSPFSTNHNTPSMGVASHSVLLENNHMNGSGIGSPFSVPPNTEIGPKGQSNMVHFDEKGNHMQSVDQELQDLLEELTKMPDPSPNELDLEKILGSKAEEPLGLSHPQPSISTTPKASPQASHLENHVSSKDFSPGCNPASGESPQMRPPSAGANYPVPPSNKPVASPISSAAQNKSQPQSMLPVPMSNMPGSNWHAQQLKQLAANKQGSNTKQPVQAPSWSAMSSPGLSPPYRAGSSPHHQPFSPQNVMVSGMASNSLPGNNIQNPQNSLLSSMASSSNPSSGPSPPYGSEKISSPALNQQPFSPQNSMLSTMTATSISANSIKSPQNSLISTNTGLSPPYRPEKLSSPALHQQSFSPQNTLIPNITPTRNPTSMQSSLFKSMTANQSKNMSMIMQQSSNSLQSGMVNESSITQEPFSFNNTKPLSHFASDSATQKMSPMTTSQGQQSLIHYLQQQQQQQQQQATATQQSQQASNTQFLHQQLRQLMQPPRMQRQMQPATLPSPARQDQNPGIIARLQEPGAIPSAGSVPAPASATANGYTMRNHLLKQQIMRRQLLQEKQRQSMMGVVPEQRSAFVGQKSFNSMPTPPPNHRMMPSAPGILQNALGSGIANATAANQNSGTMVMMPHNPSKQPGIFTPNSEFNITLRPSQSSLGMNSTCQTVHSHSASRPGMTLSGFSSSSLANHSAAQQHLRQATMPRIPNIYANSSAQMWTSAGAQRMPNQSQMDTSMQQFSGNPLFSKQNIRPNIPGQQFSHQAVVPPNQIAPGVQVRQMQKVNLGQSSQSLSPLNSQNLRHTLTRGPLPAMNLMKSMPQGVSGFNQLNSAPGLGPPSYPSTGQSSGTFSRLSAASELPQYDFVPQQSNSILAGNCTEADFFDSLMKSGSSNDEDWLNNLTIIDDILGQHAQSSGHV</sequence>
<dbReference type="InterPro" id="IPR026131">
    <property type="entry name" value="MAMLD1"/>
</dbReference>
<dbReference type="PANTHER" id="PTHR15275">
    <property type="entry name" value="CG1 PROTEIN/F18"/>
    <property type="match status" value="1"/>
</dbReference>
<feature type="compositionally biased region" description="Polar residues" evidence="1">
    <location>
        <begin position="179"/>
        <end position="195"/>
    </location>
</feature>
<gene>
    <name evidence="2" type="primary">MAMLD1</name>
</gene>
<reference evidence="2" key="1">
    <citation type="submission" date="2025-08" db="UniProtKB">
        <authorList>
            <consortium name="Ensembl"/>
        </authorList>
    </citation>
    <scope>IDENTIFICATION</scope>
</reference>